<evidence type="ECO:0000313" key="5">
    <source>
        <dbReference type="EMBL" id="MCT7945340.1"/>
    </source>
</evidence>
<dbReference type="NCBIfam" id="NF002917">
    <property type="entry name" value="PRK03537.1-3"/>
    <property type="match status" value="1"/>
</dbReference>
<dbReference type="GO" id="GO:0030973">
    <property type="term" value="F:molybdate ion binding"/>
    <property type="evidence" value="ECO:0007669"/>
    <property type="project" value="TreeGrafter"/>
</dbReference>
<proteinExistence type="inferred from homology"/>
<dbReference type="Proteomes" id="UP001155604">
    <property type="component" value="Unassembled WGS sequence"/>
</dbReference>
<protein>
    <submittedName>
        <fullName evidence="5">Molybdate ABC transporter substrate-binding protein</fullName>
    </submittedName>
</protein>
<name>A0A9X2WTX9_9GAMM</name>
<dbReference type="GO" id="GO:0015689">
    <property type="term" value="P:molybdate ion transport"/>
    <property type="evidence" value="ECO:0007669"/>
    <property type="project" value="InterPro"/>
</dbReference>
<evidence type="ECO:0000256" key="3">
    <source>
        <dbReference type="ARBA" id="ARBA00022729"/>
    </source>
</evidence>
<comment type="similarity">
    <text evidence="1">Belongs to the bacterial solute-binding protein ModA family.</text>
</comment>
<comment type="caution">
    <text evidence="5">The sequence shown here is derived from an EMBL/GenBank/DDBJ whole genome shotgun (WGS) entry which is preliminary data.</text>
</comment>
<dbReference type="EMBL" id="JAMTCC010000011">
    <property type="protein sequence ID" value="MCT7945340.1"/>
    <property type="molecule type" value="Genomic_DNA"/>
</dbReference>
<gene>
    <name evidence="5" type="ORF">NE536_08130</name>
</gene>
<evidence type="ECO:0000256" key="4">
    <source>
        <dbReference type="SAM" id="SignalP"/>
    </source>
</evidence>
<evidence type="ECO:0000256" key="1">
    <source>
        <dbReference type="ARBA" id="ARBA00009175"/>
    </source>
</evidence>
<dbReference type="AlphaFoldDB" id="A0A9X2WTX9"/>
<keyword evidence="6" id="KW-1185">Reference proteome</keyword>
<dbReference type="InterPro" id="IPR050682">
    <property type="entry name" value="ModA/WtpA"/>
</dbReference>
<reference evidence="5" key="1">
    <citation type="journal article" date="2023" name="Int. J. Syst. Evol. Microbiol.">
        <title>&lt;i&gt;Shewanella septentrionalis&lt;/i&gt; sp. nov. and &lt;i&gt;Shewanella holmiensis&lt;/i&gt; sp. nov., isolated from Baltic Sea water and sediments.</title>
        <authorList>
            <person name="Martin-Rodriguez A.J."/>
            <person name="Thorell K."/>
            <person name="Joffre E."/>
            <person name="Jensie-Markopoulos S."/>
            <person name="Moore E.R.B."/>
            <person name="Sjoling A."/>
        </authorList>
    </citation>
    <scope>NUCLEOTIDE SEQUENCE</scope>
    <source>
        <strain evidence="5">SP1W3</strain>
    </source>
</reference>
<dbReference type="RefSeq" id="WP_012088232.1">
    <property type="nucleotide sequence ID" value="NZ_JAMTCC010000011.1"/>
</dbReference>
<keyword evidence="2" id="KW-0479">Metal-binding</keyword>
<sequence length="278" mass="29193">MISKHVLVALSLSPVIMVAAVQGMPMKAEVTTGAAPIELRAAGSLKTAMKDIIAAYQAESHTSVAAQYAPSGLLLKRIQEGEKVDIFASANMKHPQALVDAGQGKAVQMFARNQLCAVAQDNVQVTSATLLDTLLDPKIKVGTSTPKADPAGDYAWAVFAKAEAVKPNAKAALETKALQLTGGPESAKPPKDRNPYGWVMENKQADIFLTYCTNAVLAKQEVPSLQIIDLPQELAVGADYGLLVLQGANAAATPLAEFILSAKGQAILSSYGFQPPAK</sequence>
<feature type="signal peptide" evidence="4">
    <location>
        <begin position="1"/>
        <end position="19"/>
    </location>
</feature>
<dbReference type="PANTHER" id="PTHR30632:SF0">
    <property type="entry name" value="SULFATE-BINDING PROTEIN"/>
    <property type="match status" value="1"/>
</dbReference>
<keyword evidence="3 4" id="KW-0732">Signal</keyword>
<dbReference type="InterPro" id="IPR005950">
    <property type="entry name" value="ModA"/>
</dbReference>
<dbReference type="PANTHER" id="PTHR30632">
    <property type="entry name" value="MOLYBDATE-BINDING PERIPLASMIC PROTEIN"/>
    <property type="match status" value="1"/>
</dbReference>
<feature type="chain" id="PRO_5040863286" evidence="4">
    <location>
        <begin position="20"/>
        <end position="278"/>
    </location>
</feature>
<dbReference type="Pfam" id="PF13531">
    <property type="entry name" value="SBP_bac_11"/>
    <property type="match status" value="1"/>
</dbReference>
<evidence type="ECO:0000256" key="2">
    <source>
        <dbReference type="ARBA" id="ARBA00022723"/>
    </source>
</evidence>
<accession>A0A9X2WTX9</accession>
<dbReference type="SUPFAM" id="SSF53850">
    <property type="entry name" value="Periplasmic binding protein-like II"/>
    <property type="match status" value="1"/>
</dbReference>
<evidence type="ECO:0000313" key="6">
    <source>
        <dbReference type="Proteomes" id="UP001155604"/>
    </source>
</evidence>
<dbReference type="CDD" id="cd13541">
    <property type="entry name" value="PBP2_ModA_like_2"/>
    <property type="match status" value="1"/>
</dbReference>
<organism evidence="5 6">
    <name type="scientific">Shewanella septentrionalis</name>
    <dbReference type="NCBI Taxonomy" id="2952223"/>
    <lineage>
        <taxon>Bacteria</taxon>
        <taxon>Pseudomonadati</taxon>
        <taxon>Pseudomonadota</taxon>
        <taxon>Gammaproteobacteria</taxon>
        <taxon>Alteromonadales</taxon>
        <taxon>Shewanellaceae</taxon>
        <taxon>Shewanella</taxon>
    </lineage>
</organism>
<dbReference type="NCBIfam" id="TIGR01256">
    <property type="entry name" value="modA"/>
    <property type="match status" value="1"/>
</dbReference>
<dbReference type="Gene3D" id="3.40.190.10">
    <property type="entry name" value="Periplasmic binding protein-like II"/>
    <property type="match status" value="2"/>
</dbReference>
<dbReference type="NCBIfam" id="NF002919">
    <property type="entry name" value="PRK03537.1-6"/>
    <property type="match status" value="1"/>
</dbReference>
<dbReference type="GO" id="GO:0046872">
    <property type="term" value="F:metal ion binding"/>
    <property type="evidence" value="ECO:0007669"/>
    <property type="project" value="UniProtKB-KW"/>
</dbReference>